<organism evidence="3 4">
    <name type="scientific">Candidatus Methylobacter oryzae</name>
    <dbReference type="NCBI Taxonomy" id="2497749"/>
    <lineage>
        <taxon>Bacteria</taxon>
        <taxon>Pseudomonadati</taxon>
        <taxon>Pseudomonadota</taxon>
        <taxon>Gammaproteobacteria</taxon>
        <taxon>Methylococcales</taxon>
        <taxon>Methylococcaceae</taxon>
        <taxon>Methylobacter</taxon>
    </lineage>
</organism>
<gene>
    <name evidence="3" type="ORF">EKO24_000925</name>
</gene>
<evidence type="ECO:0000313" key="4">
    <source>
        <dbReference type="Proteomes" id="UP000733744"/>
    </source>
</evidence>
<evidence type="ECO:0000313" key="3">
    <source>
        <dbReference type="EMBL" id="TRX03267.1"/>
    </source>
</evidence>
<sequence length="231" mass="24127">MAKKLLSRAAVISKPNAVLILLTLAGVTPGVQATQQYMDYYNAPACTSCHTSGVFNSSTGKAGLSAYLASKTPTCTSPQVLQGNVCVTPVSSCTAPQVLQGNVCVSPESVTSDSDRIFAYMETSYPGYFAPKGAASSTASGFYYRYYSATNAYLATVSGTVYYLGPASQNQIVSLGAMADWLAAAIKTNPTNYASGTNTGYGSGNINDDDHGNGHDDHDDDHNGSGHDHDD</sequence>
<accession>A0ABY3CH56</accession>
<evidence type="ECO:0000256" key="1">
    <source>
        <dbReference type="SAM" id="MobiDB-lite"/>
    </source>
</evidence>
<evidence type="ECO:0008006" key="5">
    <source>
        <dbReference type="Google" id="ProtNLM"/>
    </source>
</evidence>
<feature type="region of interest" description="Disordered" evidence="1">
    <location>
        <begin position="197"/>
        <end position="231"/>
    </location>
</feature>
<keyword evidence="4" id="KW-1185">Reference proteome</keyword>
<reference evidence="3 4" key="1">
    <citation type="journal article" date="2019" name="Antonie Van Leeuwenhoek">
        <title>Description of 'Ca. Methylobacter oryzae' KRF1, a novel species from the environmentally important Methylobacter clade 2.</title>
        <authorList>
            <person name="Khatri K."/>
            <person name="Mohite J.A."/>
            <person name="Pandit P.S."/>
            <person name="Bahulikar R."/>
            <person name="Rahalkar M.C."/>
        </authorList>
    </citation>
    <scope>NUCLEOTIDE SEQUENCE [LARGE SCALE GENOMIC DNA]</scope>
    <source>
        <strain evidence="3 4">KRF1</strain>
    </source>
</reference>
<feature type="compositionally biased region" description="Basic and acidic residues" evidence="1">
    <location>
        <begin position="208"/>
        <end position="231"/>
    </location>
</feature>
<comment type="caution">
    <text evidence="3">The sequence shown here is derived from an EMBL/GenBank/DDBJ whole genome shotgun (WGS) entry which is preliminary data.</text>
</comment>
<feature type="signal peptide" evidence="2">
    <location>
        <begin position="1"/>
        <end position="33"/>
    </location>
</feature>
<keyword evidence="2" id="KW-0732">Signal</keyword>
<dbReference type="RefSeq" id="WP_127029463.1">
    <property type="nucleotide sequence ID" value="NZ_RYFG02000008.1"/>
</dbReference>
<protein>
    <recommendedName>
        <fullName evidence="5">Cytochrome c domain-containing protein</fullName>
    </recommendedName>
</protein>
<name>A0ABY3CH56_9GAMM</name>
<proteinExistence type="predicted"/>
<dbReference type="Proteomes" id="UP000733744">
    <property type="component" value="Unassembled WGS sequence"/>
</dbReference>
<dbReference type="EMBL" id="RYFG02000008">
    <property type="protein sequence ID" value="TRX03267.1"/>
    <property type="molecule type" value="Genomic_DNA"/>
</dbReference>
<feature type="chain" id="PRO_5045935507" description="Cytochrome c domain-containing protein" evidence="2">
    <location>
        <begin position="34"/>
        <end position="231"/>
    </location>
</feature>
<evidence type="ECO:0000256" key="2">
    <source>
        <dbReference type="SAM" id="SignalP"/>
    </source>
</evidence>